<feature type="domain" description="TIR" evidence="2">
    <location>
        <begin position="14"/>
        <end position="180"/>
    </location>
</feature>
<dbReference type="Pfam" id="PF01582">
    <property type="entry name" value="TIR"/>
    <property type="match status" value="1"/>
</dbReference>
<proteinExistence type="predicted"/>
<dbReference type="PROSITE" id="PS51354">
    <property type="entry name" value="GLUTAREDOXIN_2"/>
    <property type="match status" value="1"/>
</dbReference>
<dbReference type="SUPFAM" id="SSF52833">
    <property type="entry name" value="Thioredoxin-like"/>
    <property type="match status" value="1"/>
</dbReference>
<evidence type="ECO:0000313" key="4">
    <source>
        <dbReference type="Proteomes" id="UP001497480"/>
    </source>
</evidence>
<dbReference type="SMART" id="SM00255">
    <property type="entry name" value="TIR"/>
    <property type="match status" value="1"/>
</dbReference>
<dbReference type="Gene3D" id="3.40.50.10140">
    <property type="entry name" value="Toll/interleukin-1 receptor homology (TIR) domain"/>
    <property type="match status" value="1"/>
</dbReference>
<dbReference type="SUPFAM" id="SSF52200">
    <property type="entry name" value="Toll/Interleukin receptor TIR domain"/>
    <property type="match status" value="1"/>
</dbReference>
<dbReference type="EMBL" id="CAXHTB010000007">
    <property type="protein sequence ID" value="CAL0310211.1"/>
    <property type="molecule type" value="Genomic_DNA"/>
</dbReference>
<dbReference type="PANTHER" id="PTHR45669:SF18">
    <property type="entry name" value="GLUTAREDOXIN FAMILY PROTEIN"/>
    <property type="match status" value="1"/>
</dbReference>
<dbReference type="CDD" id="cd03031">
    <property type="entry name" value="GRX_GRX_like"/>
    <property type="match status" value="1"/>
</dbReference>
<dbReference type="Pfam" id="PF00462">
    <property type="entry name" value="Glutaredoxin"/>
    <property type="match status" value="1"/>
</dbReference>
<dbReference type="Gene3D" id="3.40.30.10">
    <property type="entry name" value="Glutaredoxin"/>
    <property type="match status" value="1"/>
</dbReference>
<name>A0AAV1WN26_LUPLU</name>
<organism evidence="3 4">
    <name type="scientific">Lupinus luteus</name>
    <name type="common">European yellow lupine</name>
    <dbReference type="NCBI Taxonomy" id="3873"/>
    <lineage>
        <taxon>Eukaryota</taxon>
        <taxon>Viridiplantae</taxon>
        <taxon>Streptophyta</taxon>
        <taxon>Embryophyta</taxon>
        <taxon>Tracheophyta</taxon>
        <taxon>Spermatophyta</taxon>
        <taxon>Magnoliopsida</taxon>
        <taxon>eudicotyledons</taxon>
        <taxon>Gunneridae</taxon>
        <taxon>Pentapetalae</taxon>
        <taxon>rosids</taxon>
        <taxon>fabids</taxon>
        <taxon>Fabales</taxon>
        <taxon>Fabaceae</taxon>
        <taxon>Papilionoideae</taxon>
        <taxon>50 kb inversion clade</taxon>
        <taxon>genistoids sensu lato</taxon>
        <taxon>core genistoids</taxon>
        <taxon>Genisteae</taxon>
        <taxon>Lupinus</taxon>
    </lineage>
</organism>
<accession>A0AAV1WN26</accession>
<dbReference type="InterPro" id="IPR035897">
    <property type="entry name" value="Toll_tir_struct_dom_sf"/>
</dbReference>
<dbReference type="PANTHER" id="PTHR45669">
    <property type="entry name" value="GLUTAREDOXIN DOMAIN-CONTAINING CYSTEINE-RICH PROTEIN CG12206-RELATED"/>
    <property type="match status" value="1"/>
</dbReference>
<comment type="caution">
    <text evidence="3">The sequence shown here is derived from an EMBL/GenBank/DDBJ whole genome shotgun (WGS) entry which is preliminary data.</text>
</comment>
<evidence type="ECO:0000313" key="3">
    <source>
        <dbReference type="EMBL" id="CAL0310211.1"/>
    </source>
</evidence>
<evidence type="ECO:0000256" key="1">
    <source>
        <dbReference type="ARBA" id="ARBA00023027"/>
    </source>
</evidence>
<dbReference type="InterPro" id="IPR000157">
    <property type="entry name" value="TIR_dom"/>
</dbReference>
<dbReference type="InterPro" id="IPR002109">
    <property type="entry name" value="Glutaredoxin"/>
</dbReference>
<evidence type="ECO:0000259" key="2">
    <source>
        <dbReference type="PROSITE" id="PS50104"/>
    </source>
</evidence>
<keyword evidence="4" id="KW-1185">Reference proteome</keyword>
<gene>
    <name evidence="3" type="ORF">LLUT_LOCUS11271</name>
</gene>
<dbReference type="Pfam" id="PF23733">
    <property type="entry name" value="GRXCR1-2_C"/>
    <property type="match status" value="1"/>
</dbReference>
<dbReference type="FunFam" id="3.40.50.10140:FF:000007">
    <property type="entry name" value="Disease resistance protein (TIR-NBS-LRR class)"/>
    <property type="match status" value="1"/>
</dbReference>
<keyword evidence="1" id="KW-0520">NAD</keyword>
<protein>
    <recommendedName>
        <fullName evidence="2">TIR domain-containing protein</fullName>
    </recommendedName>
</protein>
<dbReference type="Proteomes" id="UP001497480">
    <property type="component" value="Unassembled WGS sequence"/>
</dbReference>
<sequence>MAVSSSSTTIPYGLKYHVFISFRGPDTRMGFAGHLYDAFRRNGIKVFYDEEELQKGEEINSALDKAIQESWIALVIFSINYAHSRWCLEELAKVMEYSKDKNMLVLPVFYKVNPSDLRHEKGNYAEALAKHGGRFENWKIERWKLALGKAAQLSGWHFIPDKMYEHKVVAEIVDYISKRISSLRDGDNNIDQHDTIWRNEKIERLTLAGTEDRIVVYLTSLRGVRKTYEDCSKVRMMLNNLGVAVDERDINLNASYKKELQNAVGNNKVSLPQVFIRGKYVGNADVMEKLNESGVLEKLLKGFPIQYPKNDCSKCGNARFVSCSECSGGWKVMNKCQYCNENGLMRCPSCCT</sequence>
<dbReference type="InterPro" id="IPR036249">
    <property type="entry name" value="Thioredoxin-like_sf"/>
</dbReference>
<dbReference type="GO" id="GO:0007165">
    <property type="term" value="P:signal transduction"/>
    <property type="evidence" value="ECO:0007669"/>
    <property type="project" value="InterPro"/>
</dbReference>
<dbReference type="AlphaFoldDB" id="A0AAV1WN26"/>
<dbReference type="PROSITE" id="PS50104">
    <property type="entry name" value="TIR"/>
    <property type="match status" value="1"/>
</dbReference>
<reference evidence="3 4" key="1">
    <citation type="submission" date="2024-03" db="EMBL/GenBank/DDBJ databases">
        <authorList>
            <person name="Martinez-Hernandez J."/>
        </authorList>
    </citation>
    <scope>NUCLEOTIDE SEQUENCE [LARGE SCALE GENOMIC DNA]</scope>
</reference>